<feature type="region of interest" description="Disordered" evidence="3">
    <location>
        <begin position="1"/>
        <end position="29"/>
    </location>
</feature>
<dbReference type="Pfam" id="PF13374">
    <property type="entry name" value="TPR_10"/>
    <property type="match status" value="1"/>
</dbReference>
<feature type="compositionally biased region" description="Low complexity" evidence="3">
    <location>
        <begin position="69"/>
        <end position="129"/>
    </location>
</feature>
<keyword evidence="1" id="KW-0677">Repeat</keyword>
<dbReference type="Pfam" id="PF13424">
    <property type="entry name" value="TPR_12"/>
    <property type="match status" value="1"/>
</dbReference>
<dbReference type="PANTHER" id="PTHR45641">
    <property type="entry name" value="TETRATRICOPEPTIDE REPEAT PROTEIN (AFU_ORTHOLOGUE AFUA_6G03870)"/>
    <property type="match status" value="1"/>
</dbReference>
<comment type="caution">
    <text evidence="4">The sequence shown here is derived from an EMBL/GenBank/DDBJ whole genome shotgun (WGS) entry which is preliminary data.</text>
</comment>
<feature type="compositionally biased region" description="Acidic residues" evidence="3">
    <location>
        <begin position="824"/>
        <end position="842"/>
    </location>
</feature>
<dbReference type="SUPFAM" id="SSF52540">
    <property type="entry name" value="P-loop containing nucleoside triphosphate hydrolases"/>
    <property type="match status" value="1"/>
</dbReference>
<dbReference type="Proteomes" id="UP001530293">
    <property type="component" value="Unassembled WGS sequence"/>
</dbReference>
<feature type="region of interest" description="Disordered" evidence="3">
    <location>
        <begin position="331"/>
        <end position="378"/>
    </location>
</feature>
<evidence type="ECO:0008006" key="6">
    <source>
        <dbReference type="Google" id="ProtNLM"/>
    </source>
</evidence>
<feature type="region of interest" description="Disordered" evidence="3">
    <location>
        <begin position="824"/>
        <end position="858"/>
    </location>
</feature>
<dbReference type="InterPro" id="IPR042197">
    <property type="entry name" value="Apaf_helical"/>
</dbReference>
<feature type="compositionally biased region" description="Basic residues" evidence="3">
    <location>
        <begin position="558"/>
        <end position="573"/>
    </location>
</feature>
<evidence type="ECO:0000313" key="4">
    <source>
        <dbReference type="EMBL" id="KAL3759878.1"/>
    </source>
</evidence>
<keyword evidence="2" id="KW-0802">TPR repeat</keyword>
<dbReference type="InterPro" id="IPR027417">
    <property type="entry name" value="P-loop_NTPase"/>
</dbReference>
<evidence type="ECO:0000256" key="3">
    <source>
        <dbReference type="SAM" id="MobiDB-lite"/>
    </source>
</evidence>
<feature type="region of interest" description="Disordered" evidence="3">
    <location>
        <begin position="161"/>
        <end position="193"/>
    </location>
</feature>
<dbReference type="PANTHER" id="PTHR45641:SF19">
    <property type="entry name" value="NEPHROCYSTIN-3"/>
    <property type="match status" value="1"/>
</dbReference>
<feature type="compositionally biased region" description="Gly residues" evidence="3">
    <location>
        <begin position="578"/>
        <end position="590"/>
    </location>
</feature>
<proteinExistence type="predicted"/>
<feature type="compositionally biased region" description="Low complexity" evidence="3">
    <location>
        <begin position="524"/>
        <end position="545"/>
    </location>
</feature>
<feature type="region of interest" description="Disordered" evidence="3">
    <location>
        <begin position="200"/>
        <end position="219"/>
    </location>
</feature>
<feature type="compositionally biased region" description="Gly residues" evidence="3">
    <location>
        <begin position="336"/>
        <end position="347"/>
    </location>
</feature>
<evidence type="ECO:0000256" key="1">
    <source>
        <dbReference type="ARBA" id="ARBA00022737"/>
    </source>
</evidence>
<gene>
    <name evidence="4" type="ORF">ACHAWU_007622</name>
</gene>
<sequence length="1710" mass="183855">MGKGTKSKAKSSSSSSTVENDENASVISASSSSVISISASSSLGAAAAAGAAASGDSMILSKGRKKRMGSSGSSSNSVSGSTKHRGSTSSTSSSAAAASASAPASMGAPTSGSSSSSKSKKIPQSALVTATSSSSTAIVAISSSASSAAIAAATATAVVSSTHSEQQDTPTRGRARESQSSTGSSGKEGGGFFAMAGRSLRSLSRSSRSSRSSTGTSGTTSLALDLASVAHTNNNARHSESSYVNYTNGTTHTEVVESRNNNNNNGMTIASMETIITVTSCRSDAYYDQRSPGCTISKLPRRAPAALKTFHELAVGIKDAYDAGGCVPCKPPPRNGSGGNGGISGKGVGEEKDDGIPSVIGGDSTNASSSNEKENEENNAEAILEDLNKINLPPQLSDAEWSHQSILFEFMGNLDFLLALVDEVAIDTATRGALKEDTTFRGLRDVIKKCNKVLESMLVRRERKYTLFFRMVGVHDTKYLTKIQQWNARVEKALGGVTQDFGEDGSSAASSWRNSKAEGDDVSEAGSEVSSMSSSSARSSVSAVLRRGRELLPSAGKVRARRATPTPRMRRHNRDGEGGAGGSGGIGSGDSAGEDGYSSDTVPMTTENLAKLQFALDAGRTISGGDSRVSTPSVSDLHGDKKKNRGDGAAFGIAEPSGLGQVKPMKPKDELLDVIRGLRSEQMRAREAVGGTAAADSRNVLDEIKSNFTPKAEIPSAVPKLPIEYIHRHRLMKQVVNCLLDRNTGPKDTDDDSPFANNITCITSRHSDKAGNGKTTLAVAAIQTVEVREFFSDGIAWIHLGRTPLGEREVRRMYEQLYDQLLAGDEDGEENGNDGKDDDDDNISNSSGGSSDDEKDNNIIEDAAARKDPLEKRASSLGRNKLATSRRSFQGGELEGIKEDLGKLLLSRRVLICLDDVYKMEDAKWFLFGTNSGDDHNYEDTSHRVLITTRTPGLVGPGITHEVFVRIFSEHEAVKLLLTAAGRRPNGLPKVSPVFSQARIIVKGCGNSPLALRIAGGMLRSRNRNWTLSSPAWKLLVEQCRTSLEEASRIRSFANSVQRLVDLSFATVTNVDFRNVLRECFVAFAMVFHDTDSLKVGKGISRAVVIRLFAVVSSMEGGSLPSSINEEELSDYMDNATLILDTLETMNLVQRAGHGLSKSSAMNRLGNASDNDLANTNGSNHKCYSMHESIKAIAEDMAKRKTEAFAPIYDEFNSFISKADVVPVTSGRFFPYDECMVMMITGKVADMLEPIQNSLYERWNIEEYIAENMPLHLIRARMIEKAAKVLVDNEFCTRRVVALGPIEATRRHVSDLIELRRVHAHFKDSGLVDLNLNIVDAIQEGSACIIDEVIRQSQDPTKSVNVAICLSTIGEGLIKAKQPRDASQRLDEAASLYRELLGQGHIDVARAVNAVAKSLVKINETRAALIRFGEASSTYEDCNASHHFDSIANLQGMANLFVTSGDFQAATALYENVISRKESVHGEFSVVTAKTINDYAVILAKNGRMDDALARYEQATATYKRALEGLPPSMSWLNHGESAAKCGFDMALINLNIASIKSKKGDIEDAINAYTIGVHGLRQYKQELELAGDEAGKNKNSSHIRHLVSALGRIGSLKLKLGDKNGALETYASLFKEVDNTESPMASRLEKAKAHIKCATIYRQSGDRDDNKHAIVHLREAYNMYNDLYGKNHKDTVAVATSLQQWEEEQRPRS</sequence>
<name>A0ABD3MAE6_9STRA</name>
<accession>A0ABD3MAE6</accession>
<evidence type="ECO:0000313" key="5">
    <source>
        <dbReference type="Proteomes" id="UP001530293"/>
    </source>
</evidence>
<organism evidence="4 5">
    <name type="scientific">Discostella pseudostelligera</name>
    <dbReference type="NCBI Taxonomy" id="259834"/>
    <lineage>
        <taxon>Eukaryota</taxon>
        <taxon>Sar</taxon>
        <taxon>Stramenopiles</taxon>
        <taxon>Ochrophyta</taxon>
        <taxon>Bacillariophyta</taxon>
        <taxon>Coscinodiscophyceae</taxon>
        <taxon>Thalassiosirophycidae</taxon>
        <taxon>Stephanodiscales</taxon>
        <taxon>Stephanodiscaceae</taxon>
        <taxon>Discostella</taxon>
    </lineage>
</organism>
<dbReference type="Gene3D" id="1.10.8.430">
    <property type="entry name" value="Helical domain of apoptotic protease-activating factors"/>
    <property type="match status" value="1"/>
</dbReference>
<keyword evidence="5" id="KW-1185">Reference proteome</keyword>
<dbReference type="InterPro" id="IPR011990">
    <property type="entry name" value="TPR-like_helical_dom_sf"/>
</dbReference>
<evidence type="ECO:0000256" key="2">
    <source>
        <dbReference type="ARBA" id="ARBA00022803"/>
    </source>
</evidence>
<dbReference type="Gene3D" id="1.25.40.10">
    <property type="entry name" value="Tetratricopeptide repeat domain"/>
    <property type="match status" value="2"/>
</dbReference>
<dbReference type="Gene3D" id="3.40.50.300">
    <property type="entry name" value="P-loop containing nucleotide triphosphate hydrolases"/>
    <property type="match status" value="1"/>
</dbReference>
<protein>
    <recommendedName>
        <fullName evidence="6">NB-ARC domain-containing protein</fullName>
    </recommendedName>
</protein>
<reference evidence="4 5" key="1">
    <citation type="submission" date="2024-10" db="EMBL/GenBank/DDBJ databases">
        <title>Updated reference genomes for cyclostephanoid diatoms.</title>
        <authorList>
            <person name="Roberts W.R."/>
            <person name="Alverson A.J."/>
        </authorList>
    </citation>
    <scope>NUCLEOTIDE SEQUENCE [LARGE SCALE GENOMIC DNA]</scope>
    <source>
        <strain evidence="4 5">AJA232-27</strain>
    </source>
</reference>
<dbReference type="EMBL" id="JALLBG020000196">
    <property type="protein sequence ID" value="KAL3759878.1"/>
    <property type="molecule type" value="Genomic_DNA"/>
</dbReference>
<feature type="region of interest" description="Disordered" evidence="3">
    <location>
        <begin position="52"/>
        <end position="129"/>
    </location>
</feature>
<dbReference type="SUPFAM" id="SSF48452">
    <property type="entry name" value="TPR-like"/>
    <property type="match status" value="2"/>
</dbReference>
<feature type="region of interest" description="Disordered" evidence="3">
    <location>
        <begin position="621"/>
        <end position="649"/>
    </location>
</feature>
<feature type="region of interest" description="Disordered" evidence="3">
    <location>
        <begin position="500"/>
        <end position="602"/>
    </location>
</feature>